<feature type="transmembrane region" description="Helical" evidence="2">
    <location>
        <begin position="6"/>
        <end position="27"/>
    </location>
</feature>
<feature type="region of interest" description="Disordered" evidence="1">
    <location>
        <begin position="34"/>
        <end position="56"/>
    </location>
</feature>
<evidence type="ECO:0000313" key="4">
    <source>
        <dbReference type="Proteomes" id="UP000178977"/>
    </source>
</evidence>
<dbReference type="EMBL" id="MHQT01000040">
    <property type="protein sequence ID" value="OHA08437.1"/>
    <property type="molecule type" value="Genomic_DNA"/>
</dbReference>
<protein>
    <recommendedName>
        <fullName evidence="5">DUF5666 domain-containing protein</fullName>
    </recommendedName>
</protein>
<dbReference type="AlphaFoldDB" id="A0A1G2L9X3"/>
<organism evidence="3 4">
    <name type="scientific">Candidatus Sungbacteria bacterium RIFCSPLOWO2_01_FULL_60_25</name>
    <dbReference type="NCBI Taxonomy" id="1802281"/>
    <lineage>
        <taxon>Bacteria</taxon>
        <taxon>Candidatus Sungiibacteriota</taxon>
    </lineage>
</organism>
<evidence type="ECO:0000313" key="3">
    <source>
        <dbReference type="EMBL" id="OHA08437.1"/>
    </source>
</evidence>
<evidence type="ECO:0008006" key="5">
    <source>
        <dbReference type="Google" id="ProtNLM"/>
    </source>
</evidence>
<comment type="caution">
    <text evidence="3">The sequence shown here is derived from an EMBL/GenBank/DDBJ whole genome shotgun (WGS) entry which is preliminary data.</text>
</comment>
<keyword evidence="2" id="KW-0472">Membrane</keyword>
<reference evidence="3 4" key="1">
    <citation type="journal article" date="2016" name="Nat. Commun.">
        <title>Thousands of microbial genomes shed light on interconnected biogeochemical processes in an aquifer system.</title>
        <authorList>
            <person name="Anantharaman K."/>
            <person name="Brown C.T."/>
            <person name="Hug L.A."/>
            <person name="Sharon I."/>
            <person name="Castelle C.J."/>
            <person name="Probst A.J."/>
            <person name="Thomas B.C."/>
            <person name="Singh A."/>
            <person name="Wilkins M.J."/>
            <person name="Karaoz U."/>
            <person name="Brodie E.L."/>
            <person name="Williams K.H."/>
            <person name="Hubbard S.S."/>
            <person name="Banfield J.F."/>
        </authorList>
    </citation>
    <scope>NUCLEOTIDE SEQUENCE [LARGE SCALE GENOMIC DNA]</scope>
</reference>
<feature type="compositionally biased region" description="Pro residues" evidence="1">
    <location>
        <begin position="36"/>
        <end position="54"/>
    </location>
</feature>
<accession>A0A1G2L9X3</accession>
<gene>
    <name evidence="3" type="ORF">A3A44_00830</name>
</gene>
<sequence>MKKGFSLLWIVWAVVVILIVAAIFLYVARTRQAATPPVPSPTPTETPSPTPAPISQPDDRFYAIGALAKDKPGMKAGVWFLAYDAPDGSSQNVELVFTTESQCTIGSRTEACSLQRLVRGARVEIVGNKTDAAVRVRTLVQLDLDQKG</sequence>
<dbReference type="Proteomes" id="UP000178977">
    <property type="component" value="Unassembled WGS sequence"/>
</dbReference>
<keyword evidence="2" id="KW-1133">Transmembrane helix</keyword>
<name>A0A1G2L9X3_9BACT</name>
<dbReference type="STRING" id="1802281.A3A44_00830"/>
<evidence type="ECO:0000256" key="1">
    <source>
        <dbReference type="SAM" id="MobiDB-lite"/>
    </source>
</evidence>
<evidence type="ECO:0000256" key="2">
    <source>
        <dbReference type="SAM" id="Phobius"/>
    </source>
</evidence>
<proteinExistence type="predicted"/>
<keyword evidence="2" id="KW-0812">Transmembrane</keyword>